<evidence type="ECO:0000313" key="1">
    <source>
        <dbReference type="EMBL" id="TZF92344.1"/>
    </source>
</evidence>
<comment type="caution">
    <text evidence="1">The sequence shown here is derived from an EMBL/GenBank/DDBJ whole genome shotgun (WGS) entry which is preliminary data.</text>
</comment>
<dbReference type="Proteomes" id="UP000323884">
    <property type="component" value="Unassembled WGS sequence"/>
</dbReference>
<dbReference type="Gene3D" id="2.180.10.10">
    <property type="entry name" value="RHS repeat-associated core"/>
    <property type="match status" value="1"/>
</dbReference>
<organism evidence="1 2">
    <name type="scientific">Chryseobacterium panacisoli</name>
    <dbReference type="NCBI Taxonomy" id="1807141"/>
    <lineage>
        <taxon>Bacteria</taxon>
        <taxon>Pseudomonadati</taxon>
        <taxon>Bacteroidota</taxon>
        <taxon>Flavobacteriia</taxon>
        <taxon>Flavobacteriales</taxon>
        <taxon>Weeksellaceae</taxon>
        <taxon>Chryseobacterium group</taxon>
        <taxon>Chryseobacterium</taxon>
    </lineage>
</organism>
<evidence type="ECO:0008006" key="3">
    <source>
        <dbReference type="Google" id="ProtNLM"/>
    </source>
</evidence>
<evidence type="ECO:0000313" key="2">
    <source>
        <dbReference type="Proteomes" id="UP000323884"/>
    </source>
</evidence>
<dbReference type="AlphaFoldDB" id="A0A5D8ZI77"/>
<protein>
    <recommendedName>
        <fullName evidence="3">RHS repeat-associated core domain-containing protein</fullName>
    </recommendedName>
</protein>
<proteinExistence type="predicted"/>
<reference evidence="1 2" key="1">
    <citation type="submission" date="2019-08" db="EMBL/GenBank/DDBJ databases">
        <title>Draft genome sequence of Chryseobacterium sp. Gsoil 183.</title>
        <authorList>
            <person name="Im W.-T."/>
        </authorList>
    </citation>
    <scope>NUCLEOTIDE SEQUENCE [LARGE SCALE GENOMIC DNA]</scope>
    <source>
        <strain evidence="1 2">Gsoil 183</strain>
    </source>
</reference>
<name>A0A5D8ZI77_9FLAO</name>
<dbReference type="OrthoDB" id="1376075at2"/>
<sequence length="192" mass="21529">MFWDEQDRLKAFYSDDSGVYQYYAYDDKGERTIKYNLHGSSQLYQNGELVDPGSLSLTDYTLYPNPYVTVSLNGQYTKHYFEGATRFASRVMDGSNIFVPLNLRTSDQGTAMKEPDPSVDFKTYLEKAGVGDISLAELNTLNGPTSQLGLYYLHNDHLGTATFVTNSSAQSTQFFLNLPFRGNDAGAENRSI</sequence>
<dbReference type="RefSeq" id="WP_149389324.1">
    <property type="nucleotide sequence ID" value="NZ_VTRU01000009.1"/>
</dbReference>
<accession>A0A5D8ZI77</accession>
<gene>
    <name evidence="1" type="ORF">FW781_21645</name>
</gene>
<dbReference type="EMBL" id="VTRU01000009">
    <property type="protein sequence ID" value="TZF92344.1"/>
    <property type="molecule type" value="Genomic_DNA"/>
</dbReference>
<keyword evidence="2" id="KW-1185">Reference proteome</keyword>